<evidence type="ECO:0000259" key="14">
    <source>
        <dbReference type="SMART" id="SM01390"/>
    </source>
</evidence>
<dbReference type="STRING" id="127582.A0A2Y9DHN6"/>
<evidence type="ECO:0000256" key="5">
    <source>
        <dbReference type="ARBA" id="ARBA00023242"/>
    </source>
</evidence>
<evidence type="ECO:0000256" key="12">
    <source>
        <dbReference type="SAM" id="MobiDB-lite"/>
    </source>
</evidence>
<dbReference type="InterPro" id="IPR001912">
    <property type="entry name" value="Ribosomal_uS4_N"/>
</dbReference>
<dbReference type="RefSeq" id="XP_004374818.1">
    <property type="nucleotide sequence ID" value="XM_004374761.3"/>
</dbReference>
<dbReference type="Proteomes" id="UP000248480">
    <property type="component" value="Unplaced"/>
</dbReference>
<dbReference type="PANTHER" id="PTHR11831">
    <property type="entry name" value="30S 40S RIBOSOMAL PROTEIN"/>
    <property type="match status" value="1"/>
</dbReference>
<evidence type="ECO:0000313" key="15">
    <source>
        <dbReference type="Proteomes" id="UP000248480"/>
    </source>
</evidence>
<evidence type="ECO:0000256" key="2">
    <source>
        <dbReference type="ARBA" id="ARBA00007465"/>
    </source>
</evidence>
<dbReference type="Pfam" id="PF01479">
    <property type="entry name" value="S4"/>
    <property type="match status" value="1"/>
</dbReference>
<feature type="domain" description="Small ribosomal subunit protein uS4 N-terminal" evidence="14">
    <location>
        <begin position="53"/>
        <end position="157"/>
    </location>
</feature>
<dbReference type="InterPro" id="IPR022801">
    <property type="entry name" value="Ribosomal_uS4"/>
</dbReference>
<keyword evidence="4 11" id="KW-0694">RNA-binding</keyword>
<evidence type="ECO:0000256" key="3">
    <source>
        <dbReference type="ARBA" id="ARBA00022517"/>
    </source>
</evidence>
<keyword evidence="3" id="KW-0690">Ribosome biogenesis</keyword>
<keyword evidence="6 16" id="KW-0687">Ribonucleoprotein</keyword>
<evidence type="ECO:0000256" key="4">
    <source>
        <dbReference type="ARBA" id="ARBA00022884"/>
    </source>
</evidence>
<evidence type="ECO:0000256" key="6">
    <source>
        <dbReference type="ARBA" id="ARBA00023274"/>
    </source>
</evidence>
<dbReference type="Pfam" id="PF00163">
    <property type="entry name" value="Ribosomal_S4"/>
    <property type="match status" value="1"/>
</dbReference>
<comment type="similarity">
    <text evidence="2">Belongs to the universal ribosomal protein uS4 family.</text>
</comment>
<dbReference type="OrthoDB" id="10248812at2759"/>
<dbReference type="InParanoid" id="A0A2Y9DHN6"/>
<dbReference type="InterPro" id="IPR002942">
    <property type="entry name" value="S4_RNA-bd"/>
</dbReference>
<dbReference type="GO" id="GO:0042274">
    <property type="term" value="P:ribosomal small subunit biogenesis"/>
    <property type="evidence" value="ECO:0007669"/>
    <property type="project" value="TreeGrafter"/>
</dbReference>
<reference evidence="16" key="1">
    <citation type="submission" date="2025-08" db="UniProtKB">
        <authorList>
            <consortium name="RefSeq"/>
        </authorList>
    </citation>
    <scope>IDENTIFICATION</scope>
</reference>
<dbReference type="FunCoup" id="A0A2Y9DHN6">
    <property type="interactions" value="891"/>
</dbReference>
<comment type="subcellular location">
    <subcellularLocation>
        <location evidence="1">Nucleus</location>
        <location evidence="1">Nucleolus</location>
    </subcellularLocation>
</comment>
<dbReference type="PROSITE" id="PS50889">
    <property type="entry name" value="S4"/>
    <property type="match status" value="1"/>
</dbReference>
<gene>
    <name evidence="16" type="primary">IMP3</name>
</gene>
<dbReference type="SMART" id="SM00363">
    <property type="entry name" value="S4"/>
    <property type="match status" value="1"/>
</dbReference>
<evidence type="ECO:0000256" key="10">
    <source>
        <dbReference type="ARBA" id="ARBA00072223"/>
    </source>
</evidence>
<keyword evidence="5" id="KW-0539">Nucleus</keyword>
<dbReference type="FunFam" id="3.10.290.10:FF:000006">
    <property type="entry name" value="U3 small nucleolar ribonucleoprotein IMP3"/>
    <property type="match status" value="1"/>
</dbReference>
<dbReference type="InterPro" id="IPR036986">
    <property type="entry name" value="S4_RNA-bd_sf"/>
</dbReference>
<dbReference type="GeneID" id="101340701"/>
<evidence type="ECO:0000256" key="1">
    <source>
        <dbReference type="ARBA" id="ARBA00004604"/>
    </source>
</evidence>
<dbReference type="SUPFAM" id="SSF55174">
    <property type="entry name" value="Alpha-L RNA-binding motif"/>
    <property type="match status" value="1"/>
</dbReference>
<dbReference type="SMART" id="SM01390">
    <property type="entry name" value="Ribosomal_S4"/>
    <property type="match status" value="1"/>
</dbReference>
<evidence type="ECO:0000256" key="8">
    <source>
        <dbReference type="ARBA" id="ARBA00046634"/>
    </source>
</evidence>
<evidence type="ECO:0000256" key="7">
    <source>
        <dbReference type="ARBA" id="ARBA00045281"/>
    </source>
</evidence>
<dbReference type="GO" id="GO:0032040">
    <property type="term" value="C:small-subunit processome"/>
    <property type="evidence" value="ECO:0007669"/>
    <property type="project" value="TreeGrafter"/>
</dbReference>
<proteinExistence type="inferred from homology"/>
<dbReference type="Gene3D" id="3.10.290.10">
    <property type="entry name" value="RNA-binding S4 domain"/>
    <property type="match status" value="1"/>
</dbReference>
<dbReference type="KEGG" id="tmu:101340701"/>
<evidence type="ECO:0000313" key="16">
    <source>
        <dbReference type="RefSeq" id="XP_004374818.1"/>
    </source>
</evidence>
<dbReference type="GO" id="GO:0006364">
    <property type="term" value="P:rRNA processing"/>
    <property type="evidence" value="ECO:0007669"/>
    <property type="project" value="TreeGrafter"/>
</dbReference>
<name>A0A2Y9DHN6_TRIMA</name>
<dbReference type="PANTHER" id="PTHR11831:SF1">
    <property type="entry name" value="U3 SMALL NUCLEOLAR RIBONUCLEOPROTEIN PROTEIN IMP3"/>
    <property type="match status" value="1"/>
</dbReference>
<protein>
    <recommendedName>
        <fullName evidence="9">U3 small nucleolar ribonucleoprotein protein IMP3</fullName>
    </recommendedName>
    <alternativeName>
        <fullName evidence="10">U3 small nucleolar ribonucleoprotein protein imp3</fullName>
    </alternativeName>
</protein>
<dbReference type="CDD" id="cd00165">
    <property type="entry name" value="S4"/>
    <property type="match status" value="1"/>
</dbReference>
<evidence type="ECO:0000256" key="11">
    <source>
        <dbReference type="PROSITE-ProRule" id="PRU00182"/>
    </source>
</evidence>
<sequence length="233" mass="26553">MGNEGRAPSRSFIGPGSPGGPECVRGDGSRANAGTRVLARSSSASAAAIMVRKFKFHEQKLLKQVDFLNWEVTDHNLHELRVLRRYRLQRREDYTRYNQLSRAVRELARRLRDLPENDPFRVRSSAALLDKLYALGLVPTRGSLELCDFVTASSFCRRRLPTILLKLRMAQHLQAAVAFVEQGHVRVGPDVVTDPAFLVTRSMEDFVTWVDSSKIKRHVLEYNEERDDFDLEG</sequence>
<keyword evidence="15" id="KW-1185">Reference proteome</keyword>
<evidence type="ECO:0000259" key="13">
    <source>
        <dbReference type="SMART" id="SM00363"/>
    </source>
</evidence>
<dbReference type="GO" id="GO:0019843">
    <property type="term" value="F:rRNA binding"/>
    <property type="evidence" value="ECO:0007669"/>
    <property type="project" value="InterPro"/>
</dbReference>
<dbReference type="GO" id="GO:0030515">
    <property type="term" value="F:snoRNA binding"/>
    <property type="evidence" value="ECO:0007669"/>
    <property type="project" value="TreeGrafter"/>
</dbReference>
<comment type="subunit">
    <text evidence="8">Part of the small subunit (SSU) processome, composed of more than 70 proteins and the RNA chaperone small nucleolar RNA (snoRNA) U3. Component of a heterotrimeric complex containing IMP3, IMP4 and MPHOSPH10. Interacts with MPHOSPH10.</text>
</comment>
<feature type="domain" description="RNA-binding S4" evidence="13">
    <location>
        <begin position="158"/>
        <end position="225"/>
    </location>
</feature>
<evidence type="ECO:0000256" key="9">
    <source>
        <dbReference type="ARBA" id="ARBA00069727"/>
    </source>
</evidence>
<dbReference type="GO" id="GO:0034457">
    <property type="term" value="C:Mpp10 complex"/>
    <property type="evidence" value="ECO:0007669"/>
    <property type="project" value="TreeGrafter"/>
</dbReference>
<dbReference type="CTD" id="55272"/>
<accession>A0A2Y9DHN6</accession>
<comment type="function">
    <text evidence="7">Component of the 60-80S U3 small nucleolar ribonucleoprotein (U3 snoRNP). Required for the early cleavages during pre-18S ribosomal RNA processing. Part of the small subunit (SSU) processome, first precursor of the small eukaryotic ribosomal subunit. During the assembly of the SSU processome in the nucleolus, many ribosome biogenesis factors, an RNA chaperone and ribosomal proteins associate with the nascent pre-rRNA and work in concert to generate RNA folding, modifications, rearrangements and cleavage as well as targeted degradation of pre-ribosomal RNA by the RNA exosome.</text>
</comment>
<feature type="region of interest" description="Disordered" evidence="12">
    <location>
        <begin position="1"/>
        <end position="29"/>
    </location>
</feature>
<dbReference type="AlphaFoldDB" id="A0A2Y9DHN6"/>
<organism evidence="15 16">
    <name type="scientific">Trichechus manatus latirostris</name>
    <name type="common">Florida manatee</name>
    <dbReference type="NCBI Taxonomy" id="127582"/>
    <lineage>
        <taxon>Eukaryota</taxon>
        <taxon>Metazoa</taxon>
        <taxon>Chordata</taxon>
        <taxon>Craniata</taxon>
        <taxon>Vertebrata</taxon>
        <taxon>Euteleostomi</taxon>
        <taxon>Mammalia</taxon>
        <taxon>Eutheria</taxon>
        <taxon>Afrotheria</taxon>
        <taxon>Sirenia</taxon>
        <taxon>Trichechidae</taxon>
        <taxon>Trichechus</taxon>
    </lineage>
</organism>